<dbReference type="STRING" id="1802401.A3B21_00690"/>
<reference evidence="1 2" key="1">
    <citation type="journal article" date="2016" name="Nat. Commun.">
        <title>Thousands of microbial genomes shed light on interconnected biogeochemical processes in an aquifer system.</title>
        <authorList>
            <person name="Anantharaman K."/>
            <person name="Brown C.T."/>
            <person name="Hug L.A."/>
            <person name="Sharon I."/>
            <person name="Castelle C.J."/>
            <person name="Probst A.J."/>
            <person name="Thomas B.C."/>
            <person name="Singh A."/>
            <person name="Wilkins M.J."/>
            <person name="Karaoz U."/>
            <person name="Brodie E.L."/>
            <person name="Williams K.H."/>
            <person name="Hubbard S.S."/>
            <person name="Banfield J.F."/>
        </authorList>
    </citation>
    <scope>NUCLEOTIDE SEQUENCE [LARGE SCALE GENOMIC DNA]</scope>
</reference>
<accession>A0A1F7UQ79</accession>
<evidence type="ECO:0000313" key="1">
    <source>
        <dbReference type="EMBL" id="OGL79894.1"/>
    </source>
</evidence>
<organism evidence="1 2">
    <name type="scientific">Candidatus Uhrbacteria bacterium RIFCSPLOWO2_01_FULL_47_24</name>
    <dbReference type="NCBI Taxonomy" id="1802401"/>
    <lineage>
        <taxon>Bacteria</taxon>
        <taxon>Candidatus Uhriibacteriota</taxon>
    </lineage>
</organism>
<gene>
    <name evidence="1" type="ORF">A3B21_00690</name>
</gene>
<comment type="caution">
    <text evidence="1">The sequence shown here is derived from an EMBL/GenBank/DDBJ whole genome shotgun (WGS) entry which is preliminary data.</text>
</comment>
<dbReference type="Proteomes" id="UP000176897">
    <property type="component" value="Unassembled WGS sequence"/>
</dbReference>
<dbReference type="EMBL" id="MGEJ01000022">
    <property type="protein sequence ID" value="OGL79894.1"/>
    <property type="molecule type" value="Genomic_DNA"/>
</dbReference>
<evidence type="ECO:0000313" key="2">
    <source>
        <dbReference type="Proteomes" id="UP000176897"/>
    </source>
</evidence>
<name>A0A1F7UQ79_9BACT</name>
<proteinExistence type="predicted"/>
<dbReference type="AlphaFoldDB" id="A0A1F7UQ79"/>
<sequence length="86" mass="9641">MANNEIKKRIGLLPVTDEHKQALTALISYFPPKDATALIGFLEEKPNRAEKLCAIMAKKFKAMREEKVAAWDKALAEELALLMQAD</sequence>
<protein>
    <submittedName>
        <fullName evidence="1">Uncharacterized protein</fullName>
    </submittedName>
</protein>